<protein>
    <recommendedName>
        <fullName evidence="4">Tetratricopeptide repeat protein</fullName>
    </recommendedName>
</protein>
<organism evidence="2 3">
    <name type="scientific">Aduncisulcus paluster</name>
    <dbReference type="NCBI Taxonomy" id="2918883"/>
    <lineage>
        <taxon>Eukaryota</taxon>
        <taxon>Metamonada</taxon>
        <taxon>Carpediemonas-like organisms</taxon>
        <taxon>Aduncisulcus</taxon>
    </lineage>
</organism>
<evidence type="ECO:0000256" key="1">
    <source>
        <dbReference type="SAM" id="Phobius"/>
    </source>
</evidence>
<sequence length="231" mass="26350">MLAFQIDFTLNTVGPLAVGMFAVYFVVIIWTSYREQKRINRILMVDGQPELFLQKMNGFKRQVQGDKFKRLIEINIAAGLIYEGRVDEAVEILESLSLKGFSPMHKGVYYNNLAFGYLMQNRVNESQEIFKRHIGEMLAADRDPMVQSCARCTQAILDYKQRRIGVAHETLDRLLEKDLMPLQQSVVLYYKGLIMTELGKDGCGPIFEESSLKAGNTVFRHLSEIALNSAQ</sequence>
<gene>
    <name evidence="2" type="ORF">ADUPG1_007496</name>
</gene>
<evidence type="ECO:0008006" key="4">
    <source>
        <dbReference type="Google" id="ProtNLM"/>
    </source>
</evidence>
<dbReference type="EMBL" id="BQXS01010449">
    <property type="protein sequence ID" value="GKT33733.1"/>
    <property type="molecule type" value="Genomic_DNA"/>
</dbReference>
<dbReference type="InterPro" id="IPR011990">
    <property type="entry name" value="TPR-like_helical_dom_sf"/>
</dbReference>
<evidence type="ECO:0000313" key="3">
    <source>
        <dbReference type="Proteomes" id="UP001057375"/>
    </source>
</evidence>
<comment type="caution">
    <text evidence="2">The sequence shown here is derived from an EMBL/GenBank/DDBJ whole genome shotgun (WGS) entry which is preliminary data.</text>
</comment>
<keyword evidence="1" id="KW-1133">Transmembrane helix</keyword>
<reference evidence="2" key="1">
    <citation type="submission" date="2022-03" db="EMBL/GenBank/DDBJ databases">
        <title>Draft genome sequence of Aduncisulcus paluster, a free-living microaerophilic Fornicata.</title>
        <authorList>
            <person name="Yuyama I."/>
            <person name="Kume K."/>
            <person name="Tamura T."/>
            <person name="Inagaki Y."/>
            <person name="Hashimoto T."/>
        </authorList>
    </citation>
    <scope>NUCLEOTIDE SEQUENCE</scope>
    <source>
        <strain evidence="2">NY0171</strain>
    </source>
</reference>
<keyword evidence="1" id="KW-0812">Transmembrane</keyword>
<keyword evidence="3" id="KW-1185">Reference proteome</keyword>
<dbReference type="SUPFAM" id="SSF48452">
    <property type="entry name" value="TPR-like"/>
    <property type="match status" value="1"/>
</dbReference>
<evidence type="ECO:0000313" key="2">
    <source>
        <dbReference type="EMBL" id="GKT33733.1"/>
    </source>
</evidence>
<dbReference type="Proteomes" id="UP001057375">
    <property type="component" value="Unassembled WGS sequence"/>
</dbReference>
<feature type="transmembrane region" description="Helical" evidence="1">
    <location>
        <begin position="12"/>
        <end position="33"/>
    </location>
</feature>
<accession>A0ABQ5KQ86</accession>
<name>A0ABQ5KQ86_9EUKA</name>
<keyword evidence="1" id="KW-0472">Membrane</keyword>
<proteinExistence type="predicted"/>